<evidence type="ECO:0000256" key="1">
    <source>
        <dbReference type="ARBA" id="ARBA00022801"/>
    </source>
</evidence>
<gene>
    <name evidence="3" type="primary">thpR</name>
    <name evidence="3" type="ORF">JIG36_21150</name>
</gene>
<feature type="short sequence motif" description="HXTX 1" evidence="2">
    <location>
        <begin position="51"/>
        <end position="54"/>
    </location>
</feature>
<keyword evidence="4" id="KW-1185">Reference proteome</keyword>
<feature type="short sequence motif" description="HXTX 2" evidence="2">
    <location>
        <begin position="129"/>
        <end position="132"/>
    </location>
</feature>
<protein>
    <recommendedName>
        <fullName evidence="2">RNA 2',3'-cyclic phosphodiesterase</fullName>
        <shortName evidence="2">RNA 2',3'-CPDase</shortName>
        <ecNumber evidence="2">3.1.4.58</ecNumber>
    </recommendedName>
</protein>
<reference evidence="3 4" key="1">
    <citation type="submission" date="2021-01" db="EMBL/GenBank/DDBJ databases">
        <title>Actinoplanes sp. nov. LDG1-06 isolated from lichen.</title>
        <authorList>
            <person name="Saeng-In P."/>
            <person name="Phongsopitanun W."/>
            <person name="Kanchanasin P."/>
            <person name="Yuki M."/>
            <person name="Kudo T."/>
            <person name="Ohkuma M."/>
            <person name="Tanasupawat S."/>
        </authorList>
    </citation>
    <scope>NUCLEOTIDE SEQUENCE [LARGE SCALE GENOMIC DNA]</scope>
    <source>
        <strain evidence="3 4">LDG1-06</strain>
    </source>
</reference>
<name>A0ABS2AE16_9ACTN</name>
<dbReference type="Proteomes" id="UP000632138">
    <property type="component" value="Unassembled WGS sequence"/>
</dbReference>
<evidence type="ECO:0000256" key="2">
    <source>
        <dbReference type="HAMAP-Rule" id="MF_01940"/>
    </source>
</evidence>
<dbReference type="PANTHER" id="PTHR35561:SF1">
    <property type="entry name" value="RNA 2',3'-CYCLIC PHOSPHODIESTERASE"/>
    <property type="match status" value="1"/>
</dbReference>
<organism evidence="3 4">
    <name type="scientific">Paractinoplanes ovalisporus</name>
    <dbReference type="NCBI Taxonomy" id="2810368"/>
    <lineage>
        <taxon>Bacteria</taxon>
        <taxon>Bacillati</taxon>
        <taxon>Actinomycetota</taxon>
        <taxon>Actinomycetes</taxon>
        <taxon>Micromonosporales</taxon>
        <taxon>Micromonosporaceae</taxon>
        <taxon>Paractinoplanes</taxon>
    </lineage>
</organism>
<dbReference type="EMBL" id="JAENHP010000006">
    <property type="protein sequence ID" value="MBM2618067.1"/>
    <property type="molecule type" value="Genomic_DNA"/>
</dbReference>
<feature type="active site" description="Proton donor" evidence="2">
    <location>
        <position position="51"/>
    </location>
</feature>
<comment type="similarity">
    <text evidence="2">Belongs to the 2H phosphoesterase superfamily. ThpR family.</text>
</comment>
<dbReference type="RefSeq" id="WP_203378265.1">
    <property type="nucleotide sequence ID" value="NZ_JAENHP010000006.1"/>
</dbReference>
<dbReference type="Gene3D" id="3.90.1140.10">
    <property type="entry name" value="Cyclic phosphodiesterase"/>
    <property type="match status" value="1"/>
</dbReference>
<dbReference type="NCBIfam" id="TIGR02258">
    <property type="entry name" value="2_5_ligase"/>
    <property type="match status" value="1"/>
</dbReference>
<dbReference type="HAMAP" id="MF_01940">
    <property type="entry name" value="RNA_CPDase"/>
    <property type="match status" value="1"/>
</dbReference>
<keyword evidence="1 2" id="KW-0378">Hydrolase</keyword>
<comment type="catalytic activity">
    <reaction evidence="2">
        <text>a 3'-end 2',3'-cyclophospho-ribonucleotide-RNA + H2O = a 3'-end 2'-phospho-ribonucleotide-RNA + H(+)</text>
        <dbReference type="Rhea" id="RHEA:11828"/>
        <dbReference type="Rhea" id="RHEA-COMP:10464"/>
        <dbReference type="Rhea" id="RHEA-COMP:17353"/>
        <dbReference type="ChEBI" id="CHEBI:15377"/>
        <dbReference type="ChEBI" id="CHEBI:15378"/>
        <dbReference type="ChEBI" id="CHEBI:83064"/>
        <dbReference type="ChEBI" id="CHEBI:173113"/>
        <dbReference type="EC" id="3.1.4.58"/>
    </reaction>
</comment>
<proteinExistence type="inferred from homology"/>
<dbReference type="PANTHER" id="PTHR35561">
    <property type="entry name" value="RNA 2',3'-CYCLIC PHOSPHODIESTERASE"/>
    <property type="match status" value="1"/>
</dbReference>
<comment type="caution">
    <text evidence="3">The sequence shown here is derived from an EMBL/GenBank/DDBJ whole genome shotgun (WGS) entry which is preliminary data.</text>
</comment>
<dbReference type="Pfam" id="PF13563">
    <property type="entry name" value="2_5_RNA_ligase2"/>
    <property type="match status" value="1"/>
</dbReference>
<evidence type="ECO:0000313" key="4">
    <source>
        <dbReference type="Proteomes" id="UP000632138"/>
    </source>
</evidence>
<feature type="active site" description="Proton acceptor" evidence="2">
    <location>
        <position position="129"/>
    </location>
</feature>
<accession>A0ABS2AE16</accession>
<dbReference type="InterPro" id="IPR009097">
    <property type="entry name" value="Cyclic_Pdiesterase"/>
</dbReference>
<dbReference type="InterPro" id="IPR004175">
    <property type="entry name" value="RNA_CPDase"/>
</dbReference>
<evidence type="ECO:0000313" key="3">
    <source>
        <dbReference type="EMBL" id="MBM2618067.1"/>
    </source>
</evidence>
<dbReference type="EC" id="3.1.4.58" evidence="2"/>
<dbReference type="SUPFAM" id="SSF55144">
    <property type="entry name" value="LigT-like"/>
    <property type="match status" value="1"/>
</dbReference>
<comment type="function">
    <text evidence="2">Hydrolyzes RNA 2',3'-cyclic phosphodiester to an RNA 2'-phosphomonoester.</text>
</comment>
<sequence length="175" mass="18933">MGRRPVRRRPRGPRVVLTRLFVAVYPPPSALTPLLDALPSSSRLTALDKWHLTLVFLGDAAASPVAEALADVPSPPPFELRLSGGGRFGSVSWAGVDGDVAQLHELREGIRDALTLAGFPSDSRPFQPHLTVSYTPDPALRNALAAYEGAPWPVTGFTLLESTEGRYNRLASWLL</sequence>